<dbReference type="PANTHER" id="PTHR46060">
    <property type="entry name" value="MARINER MOS1 TRANSPOSASE-LIKE PROTEIN"/>
    <property type="match status" value="1"/>
</dbReference>
<dbReference type="Pfam" id="PF17906">
    <property type="entry name" value="HTH_48"/>
    <property type="match status" value="1"/>
</dbReference>
<proteinExistence type="predicted"/>
<dbReference type="GO" id="GO:0044774">
    <property type="term" value="P:mitotic DNA integrity checkpoint signaling"/>
    <property type="evidence" value="ECO:0007669"/>
    <property type="project" value="TreeGrafter"/>
</dbReference>
<dbReference type="PANTHER" id="PTHR46060:SF2">
    <property type="entry name" value="HISTONE-LYSINE N-METHYLTRANSFERASE SETMAR"/>
    <property type="match status" value="1"/>
</dbReference>
<reference evidence="2" key="1">
    <citation type="submission" date="2021-06" db="EMBL/GenBank/DDBJ databases">
        <title>Parelaphostrongylus tenuis whole genome reference sequence.</title>
        <authorList>
            <person name="Garwood T.J."/>
            <person name="Larsen P.A."/>
            <person name="Fountain-Jones N.M."/>
            <person name="Garbe J.R."/>
            <person name="Macchietto M.G."/>
            <person name="Kania S.A."/>
            <person name="Gerhold R.W."/>
            <person name="Richards J.E."/>
            <person name="Wolf T.M."/>
        </authorList>
    </citation>
    <scope>NUCLEOTIDE SEQUENCE</scope>
    <source>
        <strain evidence="2">MNPRO001-30</strain>
        <tissue evidence="2">Meninges</tissue>
    </source>
</reference>
<dbReference type="GO" id="GO:0006303">
    <property type="term" value="P:double-strand break repair via nonhomologous end joining"/>
    <property type="evidence" value="ECO:0007669"/>
    <property type="project" value="TreeGrafter"/>
</dbReference>
<dbReference type="GO" id="GO:0003697">
    <property type="term" value="F:single-stranded DNA binding"/>
    <property type="evidence" value="ECO:0007669"/>
    <property type="project" value="TreeGrafter"/>
</dbReference>
<accession>A0AAD5RCW5</accession>
<sequence>MELTSEQIMLLMMHKWLLGSNAMVTGERINLIWGEDTVAKSTVYGWFKKFDECEESLEDQPRSGRPKEVGRQLCLKQFEENHSLTTHSFLQQQEMGI</sequence>
<dbReference type="Gene3D" id="1.10.10.1450">
    <property type="match status" value="1"/>
</dbReference>
<dbReference type="EMBL" id="JAHQIW010007341">
    <property type="protein sequence ID" value="KAJ1373728.1"/>
    <property type="molecule type" value="Genomic_DNA"/>
</dbReference>
<dbReference type="GO" id="GO:0015074">
    <property type="term" value="P:DNA integration"/>
    <property type="evidence" value="ECO:0007669"/>
    <property type="project" value="TreeGrafter"/>
</dbReference>
<protein>
    <recommendedName>
        <fullName evidence="1">Mos1 transposase HTH domain-containing protein</fullName>
    </recommendedName>
</protein>
<evidence type="ECO:0000313" key="2">
    <source>
        <dbReference type="EMBL" id="KAJ1373728.1"/>
    </source>
</evidence>
<dbReference type="GO" id="GO:0005634">
    <property type="term" value="C:nucleus"/>
    <property type="evidence" value="ECO:0007669"/>
    <property type="project" value="TreeGrafter"/>
</dbReference>
<dbReference type="GO" id="GO:0000014">
    <property type="term" value="F:single-stranded DNA endodeoxyribonuclease activity"/>
    <property type="evidence" value="ECO:0007669"/>
    <property type="project" value="TreeGrafter"/>
</dbReference>
<comment type="caution">
    <text evidence="2">The sequence shown here is derived from an EMBL/GenBank/DDBJ whole genome shotgun (WGS) entry which is preliminary data.</text>
</comment>
<dbReference type="GO" id="GO:0035861">
    <property type="term" value="C:site of double-strand break"/>
    <property type="evidence" value="ECO:0007669"/>
    <property type="project" value="TreeGrafter"/>
</dbReference>
<dbReference type="GO" id="GO:0000793">
    <property type="term" value="C:condensed chromosome"/>
    <property type="evidence" value="ECO:0007669"/>
    <property type="project" value="TreeGrafter"/>
</dbReference>
<dbReference type="AlphaFoldDB" id="A0AAD5RCW5"/>
<keyword evidence="3" id="KW-1185">Reference proteome</keyword>
<dbReference type="GO" id="GO:0031297">
    <property type="term" value="P:replication fork processing"/>
    <property type="evidence" value="ECO:0007669"/>
    <property type="project" value="TreeGrafter"/>
</dbReference>
<name>A0AAD5RCW5_PARTN</name>
<dbReference type="GO" id="GO:0042800">
    <property type="term" value="F:histone H3K4 methyltransferase activity"/>
    <property type="evidence" value="ECO:0007669"/>
    <property type="project" value="TreeGrafter"/>
</dbReference>
<gene>
    <name evidence="2" type="ORF">KIN20_036220</name>
</gene>
<dbReference type="GO" id="GO:0003690">
    <property type="term" value="F:double-stranded DNA binding"/>
    <property type="evidence" value="ECO:0007669"/>
    <property type="project" value="TreeGrafter"/>
</dbReference>
<dbReference type="GO" id="GO:0046975">
    <property type="term" value="F:histone H3K36 methyltransferase activity"/>
    <property type="evidence" value="ECO:0007669"/>
    <property type="project" value="TreeGrafter"/>
</dbReference>
<dbReference type="InterPro" id="IPR041426">
    <property type="entry name" value="Mos1_HTH"/>
</dbReference>
<dbReference type="InterPro" id="IPR052709">
    <property type="entry name" value="Transposase-MT_Hybrid"/>
</dbReference>
<feature type="domain" description="Mos1 transposase HTH" evidence="1">
    <location>
        <begin position="12"/>
        <end position="51"/>
    </location>
</feature>
<dbReference type="GO" id="GO:0044547">
    <property type="term" value="F:DNA topoisomerase binding"/>
    <property type="evidence" value="ECO:0007669"/>
    <property type="project" value="TreeGrafter"/>
</dbReference>
<dbReference type="Proteomes" id="UP001196413">
    <property type="component" value="Unassembled WGS sequence"/>
</dbReference>
<organism evidence="2 3">
    <name type="scientific">Parelaphostrongylus tenuis</name>
    <name type="common">Meningeal worm</name>
    <dbReference type="NCBI Taxonomy" id="148309"/>
    <lineage>
        <taxon>Eukaryota</taxon>
        <taxon>Metazoa</taxon>
        <taxon>Ecdysozoa</taxon>
        <taxon>Nematoda</taxon>
        <taxon>Chromadorea</taxon>
        <taxon>Rhabditida</taxon>
        <taxon>Rhabditina</taxon>
        <taxon>Rhabditomorpha</taxon>
        <taxon>Strongyloidea</taxon>
        <taxon>Metastrongylidae</taxon>
        <taxon>Parelaphostrongylus</taxon>
    </lineage>
</organism>
<evidence type="ECO:0000259" key="1">
    <source>
        <dbReference type="Pfam" id="PF17906"/>
    </source>
</evidence>
<dbReference type="GO" id="GO:0000729">
    <property type="term" value="P:DNA double-strand break processing"/>
    <property type="evidence" value="ECO:0007669"/>
    <property type="project" value="TreeGrafter"/>
</dbReference>
<evidence type="ECO:0000313" key="3">
    <source>
        <dbReference type="Proteomes" id="UP001196413"/>
    </source>
</evidence>